<dbReference type="EMBL" id="CP034412">
    <property type="protein sequence ID" value="QCY48218.1"/>
    <property type="molecule type" value="Genomic_DNA"/>
</dbReference>
<sequence>MTPPPSSQSATEQAAATSHPSLQELAASGLPGHVPVAAVTRGEAIESVHYGSAVLLDPQGRILASLGDTSSRFYPRSALKPLFAVGMLRAGLELDDEQLALAAASHSGSQRHQDVALGTLHAAGLQAADLGNSTDLPYGPAERTAWLAAGGAATQLAQNCSGKHAALLALCRLKGWDTATYLAPGHPISKLLAETVQELTGEQITSASADGCGTPVYPLSLPALARGFARLANAPQGSAEARVGAAMRRHPELLAGEGRDVTALIRTVPGLIAKDGFEGVQAVALADGTSLAVKIADGSDRARMPVTAKLLLEHLGDAAPAGLRQLASSPAYGGGEVVGELAAL</sequence>
<name>A0A5B7WW35_9MICC</name>
<organism evidence="2 3">
    <name type="scientific">Glutamicibacter creatinolyticus</name>
    <dbReference type="NCBI Taxonomy" id="162496"/>
    <lineage>
        <taxon>Bacteria</taxon>
        <taxon>Bacillati</taxon>
        <taxon>Actinomycetota</taxon>
        <taxon>Actinomycetes</taxon>
        <taxon>Micrococcales</taxon>
        <taxon>Micrococcaceae</taxon>
        <taxon>Glutamicibacter</taxon>
    </lineage>
</organism>
<evidence type="ECO:0000256" key="1">
    <source>
        <dbReference type="SAM" id="MobiDB-lite"/>
    </source>
</evidence>
<reference evidence="2 3" key="1">
    <citation type="submission" date="2018-12" db="EMBL/GenBank/DDBJ databases">
        <title>Complete Genome Sequence of Glutamicibacter creatinolyticus strain LGCM259,isolated from an abscess of a 12-year-old mare in Italy.</title>
        <authorList>
            <person name="Santos R.G."/>
            <person name="Silva A.L."/>
            <person name="Seyffert N."/>
            <person name="Castro T.L.P."/>
            <person name="Attili A.R."/>
            <person name="Rifici C."/>
            <person name="Mazzullo G."/>
            <person name="Brenig B."/>
            <person name="Venanzi F."/>
            <person name="Azevedo V."/>
        </authorList>
    </citation>
    <scope>NUCLEOTIDE SEQUENCE [LARGE SCALE GENOMIC DNA]</scope>
    <source>
        <strain evidence="2 3">LGCM 259</strain>
    </source>
</reference>
<dbReference type="AlphaFoldDB" id="A0A5B7WW35"/>
<dbReference type="PANTHER" id="PTHR42110:SF1">
    <property type="entry name" value="L-ASPARAGINASE, PUTATIVE (AFU_ORTHOLOGUE AFUA_3G11890)-RELATED"/>
    <property type="match status" value="1"/>
</dbReference>
<keyword evidence="3" id="KW-1185">Reference proteome</keyword>
<gene>
    <name evidence="2" type="ORF">GcLGCM259_2511</name>
</gene>
<feature type="region of interest" description="Disordered" evidence="1">
    <location>
        <begin position="1"/>
        <end position="20"/>
    </location>
</feature>
<protein>
    <submittedName>
        <fullName evidence="2">Asparaginase</fullName>
    </submittedName>
</protein>
<dbReference type="InterPro" id="IPR010349">
    <property type="entry name" value="Asparaginase_II"/>
</dbReference>
<feature type="compositionally biased region" description="Low complexity" evidence="1">
    <location>
        <begin position="7"/>
        <end position="18"/>
    </location>
</feature>
<dbReference type="RefSeq" id="WP_138926850.1">
    <property type="nucleotide sequence ID" value="NZ_CP034412.1"/>
</dbReference>
<accession>A0A5B7WW35</accession>
<dbReference type="Pfam" id="PF06089">
    <property type="entry name" value="Asparaginase_II"/>
    <property type="match status" value="1"/>
</dbReference>
<proteinExistence type="predicted"/>
<dbReference type="KEGG" id="gcr:GcLGCM259_2511"/>
<dbReference type="Proteomes" id="UP000307000">
    <property type="component" value="Chromosome"/>
</dbReference>
<evidence type="ECO:0000313" key="3">
    <source>
        <dbReference type="Proteomes" id="UP000307000"/>
    </source>
</evidence>
<evidence type="ECO:0000313" key="2">
    <source>
        <dbReference type="EMBL" id="QCY48218.1"/>
    </source>
</evidence>
<dbReference type="PANTHER" id="PTHR42110">
    <property type="entry name" value="L-ASPARAGINASE, PUTATIVE (AFU_ORTHOLOGUE AFUA_3G11890)-RELATED"/>
    <property type="match status" value="1"/>
</dbReference>